<dbReference type="AlphaFoldDB" id="A0A2D2D7D5"/>
<proteinExistence type="predicted"/>
<accession>A0A2D2D7D5</accession>
<protein>
    <submittedName>
        <fullName evidence="1">Uncharacterized protein</fullName>
    </submittedName>
</protein>
<organism evidence="1 2">
    <name type="scientific">Methylosinus trichosporium (strain ATCC 35070 / NCIMB 11131 / UNIQEM 75 / OB3b)</name>
    <dbReference type="NCBI Taxonomy" id="595536"/>
    <lineage>
        <taxon>Bacteria</taxon>
        <taxon>Pseudomonadati</taxon>
        <taxon>Pseudomonadota</taxon>
        <taxon>Alphaproteobacteria</taxon>
        <taxon>Hyphomicrobiales</taxon>
        <taxon>Methylocystaceae</taxon>
        <taxon>Methylosinus</taxon>
    </lineage>
</organism>
<dbReference type="KEGG" id="mtw:CQW49_23330"/>
<dbReference type="EMBL" id="CP023739">
    <property type="protein sequence ID" value="ATQ70883.1"/>
    <property type="molecule type" value="Genomic_DNA"/>
</dbReference>
<keyword evidence="2" id="KW-1185">Reference proteome</keyword>
<name>A0A2D2D7D5_METT3</name>
<dbReference type="Proteomes" id="UP000230709">
    <property type="component" value="Plasmid pOB3b2"/>
</dbReference>
<geneLocation type="plasmid" evidence="2">
    <name>pob3b2</name>
</geneLocation>
<keyword evidence="1" id="KW-0614">Plasmid</keyword>
<evidence type="ECO:0000313" key="1">
    <source>
        <dbReference type="EMBL" id="ATQ70883.1"/>
    </source>
</evidence>
<evidence type="ECO:0000313" key="2">
    <source>
        <dbReference type="Proteomes" id="UP000230709"/>
    </source>
</evidence>
<gene>
    <name evidence="1" type="ORF">CQW49_23330</name>
</gene>
<reference evidence="2" key="1">
    <citation type="submission" date="2017-10" db="EMBL/GenBank/DDBJ databases">
        <title>Completed PacBio SMRT sequence of Methylosinus trichosporium OB3b reveals presence of a third large plasmid.</title>
        <authorList>
            <person name="Charles T.C."/>
            <person name="Lynch M.D.J."/>
            <person name="Heil J.R."/>
            <person name="Cheng J."/>
        </authorList>
    </citation>
    <scope>NUCLEOTIDE SEQUENCE [LARGE SCALE GENOMIC DNA]</scope>
    <source>
        <strain evidence="2">OB3b</strain>
        <plasmid evidence="2">pob3b2</plasmid>
    </source>
</reference>
<sequence>MGPRARKFVDRCPHCGCVIVSWPEEGPAASPMDLLSDQRPCCALCHLAQNLERCEIDREAILIWAPEFTQGALNALAHRIHRIAATHGKPVFWSPDPPPANSPEDLFAASSAYAALVERSVTAKQCLGTSSPRDLAEALSFISPSTYAHRHELLGGVRLLPLGRFFVDGRDVYPRLLAATGIPSNSSINSRAAARR</sequence>